<dbReference type="SMART" id="SM00732">
    <property type="entry name" value="YqgFc"/>
    <property type="match status" value="1"/>
</dbReference>
<comment type="caution">
    <text evidence="3">The sequence shown here is derived from an EMBL/GenBank/DDBJ whole genome shotgun (WGS) entry which is preliminary data.</text>
</comment>
<dbReference type="Pfam" id="PF12836">
    <property type="entry name" value="HHH_3"/>
    <property type="match status" value="1"/>
</dbReference>
<keyword evidence="4" id="KW-1185">Reference proteome</keyword>
<dbReference type="InterPro" id="IPR041692">
    <property type="entry name" value="HHH_9"/>
</dbReference>
<dbReference type="SMART" id="SM00316">
    <property type="entry name" value="S1"/>
    <property type="match status" value="1"/>
</dbReference>
<feature type="compositionally biased region" description="Basic and acidic residues" evidence="1">
    <location>
        <begin position="46"/>
        <end position="56"/>
    </location>
</feature>
<dbReference type="PROSITE" id="PS50126">
    <property type="entry name" value="S1"/>
    <property type="match status" value="1"/>
</dbReference>
<dbReference type="SUPFAM" id="SSF50249">
    <property type="entry name" value="Nucleic acid-binding proteins"/>
    <property type="match status" value="1"/>
</dbReference>
<dbReference type="GO" id="GO:0003729">
    <property type="term" value="F:mRNA binding"/>
    <property type="evidence" value="ECO:0007669"/>
    <property type="project" value="TreeGrafter"/>
</dbReference>
<evidence type="ECO:0000313" key="4">
    <source>
        <dbReference type="Proteomes" id="UP001329430"/>
    </source>
</evidence>
<dbReference type="InterPro" id="IPR003029">
    <property type="entry name" value="S1_domain"/>
</dbReference>
<dbReference type="Pfam" id="PF00575">
    <property type="entry name" value="S1"/>
    <property type="match status" value="1"/>
</dbReference>
<dbReference type="GO" id="GO:0003735">
    <property type="term" value="F:structural constituent of ribosome"/>
    <property type="evidence" value="ECO:0007669"/>
    <property type="project" value="TreeGrafter"/>
</dbReference>
<reference evidence="3 4" key="1">
    <citation type="journal article" date="2024" name="Insects">
        <title>An Improved Chromosome-Level Genome Assembly of the Firefly Pyrocoelia pectoralis.</title>
        <authorList>
            <person name="Fu X."/>
            <person name="Meyer-Rochow V.B."/>
            <person name="Ballantyne L."/>
            <person name="Zhu X."/>
        </authorList>
    </citation>
    <scope>NUCLEOTIDE SEQUENCE [LARGE SCALE GENOMIC DNA]</scope>
    <source>
        <strain evidence="3">XCY_ONT2</strain>
    </source>
</reference>
<dbReference type="Proteomes" id="UP001329430">
    <property type="component" value="Chromosome 4"/>
</dbReference>
<dbReference type="PANTHER" id="PTHR10724:SF10">
    <property type="entry name" value="S1 RNA-BINDING DOMAIN-CONTAINING PROTEIN 1"/>
    <property type="match status" value="1"/>
</dbReference>
<dbReference type="Pfam" id="PF22706">
    <property type="entry name" value="Tex_central_region"/>
    <property type="match status" value="1"/>
</dbReference>
<dbReference type="Gene3D" id="2.40.50.140">
    <property type="entry name" value="Nucleic acid-binding proteins"/>
    <property type="match status" value="1"/>
</dbReference>
<dbReference type="SUPFAM" id="SSF53098">
    <property type="entry name" value="Ribonuclease H-like"/>
    <property type="match status" value="1"/>
</dbReference>
<protein>
    <recommendedName>
        <fullName evidence="2">S1 motif domain-containing protein</fullName>
    </recommendedName>
</protein>
<dbReference type="FunFam" id="3.30.420.140:FF:000001">
    <property type="entry name" value="RNA-binding transcriptional accessory protein"/>
    <property type="match status" value="1"/>
</dbReference>
<dbReference type="FunFam" id="1.10.150.310:FF:000001">
    <property type="entry name" value="RNA-binding transcriptional accessory protein"/>
    <property type="match status" value="1"/>
</dbReference>
<dbReference type="InterPro" id="IPR055179">
    <property type="entry name" value="Tex-like_central_region"/>
</dbReference>
<dbReference type="AlphaFoldDB" id="A0AAN7ZFP0"/>
<dbReference type="InterPro" id="IPR050437">
    <property type="entry name" value="Ribos_protein_bS1-like"/>
</dbReference>
<name>A0AAN7ZFP0_9COLE</name>
<dbReference type="InterPro" id="IPR018974">
    <property type="entry name" value="Tex-like_N"/>
</dbReference>
<proteinExistence type="predicted"/>
<dbReference type="Gene3D" id="1.10.3500.10">
    <property type="entry name" value="Tex N-terminal region-like"/>
    <property type="match status" value="1"/>
</dbReference>
<dbReference type="Gene3D" id="1.10.150.310">
    <property type="entry name" value="Tex RuvX-like domain-like"/>
    <property type="match status" value="1"/>
</dbReference>
<dbReference type="Gene3D" id="3.30.420.140">
    <property type="entry name" value="YqgF/RNase H-like domain"/>
    <property type="match status" value="1"/>
</dbReference>
<evidence type="ECO:0000259" key="2">
    <source>
        <dbReference type="PROSITE" id="PS50126"/>
    </source>
</evidence>
<dbReference type="SUPFAM" id="SSF47781">
    <property type="entry name" value="RuvA domain 2-like"/>
    <property type="match status" value="2"/>
</dbReference>
<accession>A0AAN7ZFP0</accession>
<feature type="compositionally biased region" description="Basic and acidic residues" evidence="1">
    <location>
        <begin position="1"/>
        <end position="19"/>
    </location>
</feature>
<dbReference type="InterPro" id="IPR032639">
    <property type="entry name" value="Tex_YqgF"/>
</dbReference>
<dbReference type="SUPFAM" id="SSF158832">
    <property type="entry name" value="Tex N-terminal region-like"/>
    <property type="match status" value="1"/>
</dbReference>
<dbReference type="InterPro" id="IPR006641">
    <property type="entry name" value="YqgF/RNaseH-like_dom"/>
</dbReference>
<dbReference type="InterPro" id="IPR010994">
    <property type="entry name" value="RuvA_2-like"/>
</dbReference>
<dbReference type="InterPro" id="IPR012340">
    <property type="entry name" value="NA-bd_OB-fold"/>
</dbReference>
<dbReference type="GO" id="GO:0006412">
    <property type="term" value="P:translation"/>
    <property type="evidence" value="ECO:0007669"/>
    <property type="project" value="TreeGrafter"/>
</dbReference>
<dbReference type="InterPro" id="IPR023319">
    <property type="entry name" value="Tex-like_HTH_dom_sf"/>
</dbReference>
<sequence length="826" mass="92826">MDVKDTGTDGDDSKIKTEDQPGVSVNSLKQNHKFTLLLQNKIKRKNLSEHESEGPKPKKSKSVANKPSSSKHEIINYNPYWHDYELLVGTQSINDTVARRLIKLFDEENTIPFIARYRKDQTGDLTAEQLRDIKDEYDNIKLLKTKIRITLNNINKQGQLDSKLRKIILGVHSVEELEHIYAPYRPGAKKTLAERAKALGLEPPALTLLEGAESVNLERFINKSNRDLSSISEVERGIMHIIASIMATDCEVLALLRKLRIESFFMIECKKANTRRDDRIRNYRSTRQIVEESKYANYFTFSASSKFIKPHQVLAINRGEALRILSVKINVPDFLNNKFVQFATSKWVEKEKGDKNRKRILEMAVSDAYKRLLQPHIVREVRSSLKLQAEKASCEVFSTNLKQLLLMPPVKGKCILGIDPGFSNGCQLAMISETGSVLTTGNIYLSSKTPEKPIIILAQMLKTYNCTLIALGNGTACRETETWLSELIQNNTFSPLDVVYTIVNEDGASIYSCSSEAKREFPSLDPKFISAVSLARRLLDPLAELVKVEPKHLGVGMYQHDLPKRQLEEALDEVVTECVSFVGVDLNTTSRCLLRHIAGLSDKRASRIIQYRDDNGPFKSRSELKKVKGIGSKVFEQCSGFLRVGPANSIAATEFYKDSDTNRLDCTYVHPESYNTAMDILKHFNLDIASIGQPHFIDYIKLQIDTLDMDQFSSSLSQSVGTVRMILDALTQPLNYDLRNESVSGPLFKKGLSSFQDLKVNSIVSGNVSNVTHFGCFVDIGVGTPALIHSTKMCGFTLQIGDKVEAKVISLDEGNKRVGLLMIRKM</sequence>
<dbReference type="FunFam" id="1.10.10.650:FF:000001">
    <property type="entry name" value="S1 RNA-binding domain 1"/>
    <property type="match status" value="1"/>
</dbReference>
<feature type="domain" description="S1 motif" evidence="2">
    <location>
        <begin position="761"/>
        <end position="823"/>
    </location>
</feature>
<gene>
    <name evidence="3" type="ORF">RI129_005825</name>
</gene>
<evidence type="ECO:0000313" key="3">
    <source>
        <dbReference type="EMBL" id="KAK5644525.1"/>
    </source>
</evidence>
<dbReference type="EMBL" id="JAVRBK010000004">
    <property type="protein sequence ID" value="KAK5644525.1"/>
    <property type="molecule type" value="Genomic_DNA"/>
</dbReference>
<dbReference type="Pfam" id="PF17674">
    <property type="entry name" value="HHH_9"/>
    <property type="match status" value="1"/>
</dbReference>
<evidence type="ECO:0000256" key="1">
    <source>
        <dbReference type="SAM" id="MobiDB-lite"/>
    </source>
</evidence>
<feature type="region of interest" description="Disordered" evidence="1">
    <location>
        <begin position="1"/>
        <end position="70"/>
    </location>
</feature>
<dbReference type="Pfam" id="PF09371">
    <property type="entry name" value="Tex_N"/>
    <property type="match status" value="1"/>
</dbReference>
<dbReference type="InterPro" id="IPR023323">
    <property type="entry name" value="Tex-like_dom_sf"/>
</dbReference>
<dbReference type="Gene3D" id="1.10.10.650">
    <property type="entry name" value="RuvA domain 2-like"/>
    <property type="match status" value="1"/>
</dbReference>
<dbReference type="GO" id="GO:0006139">
    <property type="term" value="P:nucleobase-containing compound metabolic process"/>
    <property type="evidence" value="ECO:0007669"/>
    <property type="project" value="InterPro"/>
</dbReference>
<organism evidence="3 4">
    <name type="scientific">Pyrocoelia pectoralis</name>
    <dbReference type="NCBI Taxonomy" id="417401"/>
    <lineage>
        <taxon>Eukaryota</taxon>
        <taxon>Metazoa</taxon>
        <taxon>Ecdysozoa</taxon>
        <taxon>Arthropoda</taxon>
        <taxon>Hexapoda</taxon>
        <taxon>Insecta</taxon>
        <taxon>Pterygota</taxon>
        <taxon>Neoptera</taxon>
        <taxon>Endopterygota</taxon>
        <taxon>Coleoptera</taxon>
        <taxon>Polyphaga</taxon>
        <taxon>Elateriformia</taxon>
        <taxon>Elateroidea</taxon>
        <taxon>Lampyridae</taxon>
        <taxon>Lampyrinae</taxon>
        <taxon>Pyrocoelia</taxon>
    </lineage>
</organism>
<dbReference type="InterPro" id="IPR037027">
    <property type="entry name" value="YqgF/RNaseH-like_dom_sf"/>
</dbReference>
<dbReference type="PANTHER" id="PTHR10724">
    <property type="entry name" value="30S RIBOSOMAL PROTEIN S1"/>
    <property type="match status" value="1"/>
</dbReference>
<dbReference type="InterPro" id="IPR012337">
    <property type="entry name" value="RNaseH-like_sf"/>
</dbReference>
<dbReference type="Pfam" id="PF16921">
    <property type="entry name" value="Tex_YqgF"/>
    <property type="match status" value="1"/>
</dbReference>